<evidence type="ECO:0000256" key="1">
    <source>
        <dbReference type="PROSITE-ProRule" id="PRU00047"/>
    </source>
</evidence>
<comment type="caution">
    <text evidence="3">The sequence shown here is derived from an EMBL/GenBank/DDBJ whole genome shotgun (WGS) entry which is preliminary data.</text>
</comment>
<dbReference type="EMBL" id="PQFF01000007">
    <property type="protein sequence ID" value="RHZ89807.1"/>
    <property type="molecule type" value="Genomic_DNA"/>
</dbReference>
<dbReference type="PROSITE" id="PS50158">
    <property type="entry name" value="ZF_CCHC"/>
    <property type="match status" value="1"/>
</dbReference>
<sequence>MLNTRFFDQIDILIKEFLTSVILEKQRSQMNQSVCYNVFRITEWQHLLVKIDNKEIDVEIRKQEQDIQQILFSSLVRTIFQEAILEYVTFHITELGSSMEFKKTQNKSQKTEIHYLACNLTVIKHKGQPLKRFKAGIEKDARKEKQVLKNSTNVNNNNTESVTTNINGRKCGNCKQYGHYTKTCPNIGIKSIIIVVDKTLRNVDFRLDFGETQIAAEMISCGDENIQNADQVLFGACFIFTYTTFYKTEIPVKYWKKLVNGLPKVNSVEIER</sequence>
<reference evidence="3 4" key="1">
    <citation type="submission" date="2018-08" db="EMBL/GenBank/DDBJ databases">
        <title>Genome and evolution of the arbuscular mycorrhizal fungus Diversispora epigaea (formerly Glomus versiforme) and its bacterial endosymbionts.</title>
        <authorList>
            <person name="Sun X."/>
            <person name="Fei Z."/>
            <person name="Harrison M."/>
        </authorList>
    </citation>
    <scope>NUCLEOTIDE SEQUENCE [LARGE SCALE GENOMIC DNA]</scope>
    <source>
        <strain evidence="3 4">IT104</strain>
    </source>
</reference>
<gene>
    <name evidence="3" type="ORF">Glove_9g246</name>
</gene>
<dbReference type="GO" id="GO:0003676">
    <property type="term" value="F:nucleic acid binding"/>
    <property type="evidence" value="ECO:0007669"/>
    <property type="project" value="InterPro"/>
</dbReference>
<dbReference type="Proteomes" id="UP000266861">
    <property type="component" value="Unassembled WGS sequence"/>
</dbReference>
<evidence type="ECO:0000313" key="4">
    <source>
        <dbReference type="Proteomes" id="UP000266861"/>
    </source>
</evidence>
<proteinExistence type="predicted"/>
<feature type="domain" description="CCHC-type" evidence="2">
    <location>
        <begin position="169"/>
        <end position="186"/>
    </location>
</feature>
<organism evidence="3 4">
    <name type="scientific">Diversispora epigaea</name>
    <dbReference type="NCBI Taxonomy" id="1348612"/>
    <lineage>
        <taxon>Eukaryota</taxon>
        <taxon>Fungi</taxon>
        <taxon>Fungi incertae sedis</taxon>
        <taxon>Mucoromycota</taxon>
        <taxon>Glomeromycotina</taxon>
        <taxon>Glomeromycetes</taxon>
        <taxon>Diversisporales</taxon>
        <taxon>Diversisporaceae</taxon>
        <taxon>Diversispora</taxon>
    </lineage>
</organism>
<dbReference type="SUPFAM" id="SSF57756">
    <property type="entry name" value="Retrovirus zinc finger-like domains"/>
    <property type="match status" value="1"/>
</dbReference>
<accession>A0A397JQ88</accession>
<evidence type="ECO:0000313" key="3">
    <source>
        <dbReference type="EMBL" id="RHZ89807.1"/>
    </source>
</evidence>
<keyword evidence="1" id="KW-0479">Metal-binding</keyword>
<keyword evidence="4" id="KW-1185">Reference proteome</keyword>
<keyword evidence="1" id="KW-0862">Zinc</keyword>
<keyword evidence="1" id="KW-0863">Zinc-finger</keyword>
<protein>
    <recommendedName>
        <fullName evidence="2">CCHC-type domain-containing protein</fullName>
    </recommendedName>
</protein>
<dbReference type="AlphaFoldDB" id="A0A397JQ88"/>
<dbReference type="InterPro" id="IPR036875">
    <property type="entry name" value="Znf_CCHC_sf"/>
</dbReference>
<evidence type="ECO:0000259" key="2">
    <source>
        <dbReference type="PROSITE" id="PS50158"/>
    </source>
</evidence>
<dbReference type="OrthoDB" id="2443524at2759"/>
<name>A0A397JQ88_9GLOM</name>
<dbReference type="GO" id="GO:0008270">
    <property type="term" value="F:zinc ion binding"/>
    <property type="evidence" value="ECO:0007669"/>
    <property type="project" value="UniProtKB-KW"/>
</dbReference>
<dbReference type="InterPro" id="IPR001878">
    <property type="entry name" value="Znf_CCHC"/>
</dbReference>